<proteinExistence type="predicted"/>
<gene>
    <name evidence="3" type="ORF">SAMN05421756_101449</name>
</gene>
<protein>
    <submittedName>
        <fullName evidence="3">Uncharacterized protein</fullName>
    </submittedName>
</protein>
<organism evidence="3 4">
    <name type="scientific">Microlunatus flavus</name>
    <dbReference type="NCBI Taxonomy" id="1036181"/>
    <lineage>
        <taxon>Bacteria</taxon>
        <taxon>Bacillati</taxon>
        <taxon>Actinomycetota</taxon>
        <taxon>Actinomycetes</taxon>
        <taxon>Propionibacteriales</taxon>
        <taxon>Propionibacteriaceae</taxon>
        <taxon>Microlunatus</taxon>
    </lineage>
</organism>
<dbReference type="EMBL" id="FOFA01000001">
    <property type="protein sequence ID" value="SEP70801.1"/>
    <property type="molecule type" value="Genomic_DNA"/>
</dbReference>
<evidence type="ECO:0000256" key="1">
    <source>
        <dbReference type="SAM" id="MobiDB-lite"/>
    </source>
</evidence>
<dbReference type="AlphaFoldDB" id="A0A1H9A2R1"/>
<keyword evidence="2" id="KW-1133">Transmembrane helix</keyword>
<feature type="transmembrane region" description="Helical" evidence="2">
    <location>
        <begin position="21"/>
        <end position="38"/>
    </location>
</feature>
<reference evidence="4" key="1">
    <citation type="submission" date="2016-10" db="EMBL/GenBank/DDBJ databases">
        <authorList>
            <person name="Varghese N."/>
            <person name="Submissions S."/>
        </authorList>
    </citation>
    <scope>NUCLEOTIDE SEQUENCE [LARGE SCALE GENOMIC DNA]</scope>
    <source>
        <strain evidence="4">CGMCC 4.6856</strain>
    </source>
</reference>
<accession>A0A1H9A2R1</accession>
<evidence type="ECO:0000256" key="2">
    <source>
        <dbReference type="SAM" id="Phobius"/>
    </source>
</evidence>
<keyword evidence="2" id="KW-0472">Membrane</keyword>
<feature type="compositionally biased region" description="Low complexity" evidence="1">
    <location>
        <begin position="216"/>
        <end position="237"/>
    </location>
</feature>
<evidence type="ECO:0000313" key="3">
    <source>
        <dbReference type="EMBL" id="SEP70801.1"/>
    </source>
</evidence>
<evidence type="ECO:0000313" key="4">
    <source>
        <dbReference type="Proteomes" id="UP000198504"/>
    </source>
</evidence>
<dbReference type="STRING" id="1036181.SAMN05421756_101449"/>
<keyword evidence="2" id="KW-0812">Transmembrane</keyword>
<feature type="region of interest" description="Disordered" evidence="1">
    <location>
        <begin position="216"/>
        <end position="241"/>
    </location>
</feature>
<dbReference type="Proteomes" id="UP000198504">
    <property type="component" value="Unassembled WGS sequence"/>
</dbReference>
<dbReference type="OrthoDB" id="3726299at2"/>
<dbReference type="RefSeq" id="WP_139209713.1">
    <property type="nucleotide sequence ID" value="NZ_FOFA01000001.1"/>
</dbReference>
<name>A0A1H9A2R1_9ACTN</name>
<keyword evidence="4" id="KW-1185">Reference proteome</keyword>
<sequence>MANRRRAVERATFRRKATDRVVAGVLVLVGLSGLMSVLPGHSQRAVSYAGCRVVTLGLGTCGAPGLDLSDTSLAPARCPTLATLDAALPEVRVRQLSTARGLPVVISTARSGDVVVQLGDAPQPAPPTLLDGATRPRRPIVPGVDVPAQAEWYLPRGQGLDELVGAVQDGEHEVAQNRSALALLAGGLDRDERTVPPPTLLTSTVDLREQLLPQVPARTDPVPPRTTTTPTRPRGPVRSGGVLTVRPDVPARLVFNRVSRTSTLVATLGGTIGGRPATGTLRVERDPSGNVLEVLLAVVTQGQVVPGEPRTSLPGPAVAYVRVPVRTPAERELVGTWLAGPSAATVPLDELLGLATPSADDQLASFLSRAATVTVLRYAFVDPAALQDRVTTELVEGRRQEWDGIRLVEVVGVAPTPTGAGRVAVSDPPCRT</sequence>